<dbReference type="GO" id="GO:0005524">
    <property type="term" value="F:ATP binding"/>
    <property type="evidence" value="ECO:0007669"/>
    <property type="project" value="UniProtKB-KW"/>
</dbReference>
<keyword evidence="1 4" id="KW-0547">Nucleotide-binding</keyword>
<dbReference type="EMBL" id="JBJKFK010002417">
    <property type="protein sequence ID" value="KAL3311133.1"/>
    <property type="molecule type" value="Genomic_DNA"/>
</dbReference>
<feature type="domain" description="AAA+ ATPase" evidence="6">
    <location>
        <begin position="74"/>
        <end position="207"/>
    </location>
</feature>
<dbReference type="Gene3D" id="3.40.50.300">
    <property type="entry name" value="P-loop containing nucleotide triphosphate hydrolases"/>
    <property type="match status" value="2"/>
</dbReference>
<evidence type="ECO:0000256" key="5">
    <source>
        <dbReference type="SAM" id="MobiDB-lite"/>
    </source>
</evidence>
<feature type="region of interest" description="Disordered" evidence="5">
    <location>
        <begin position="1"/>
        <end position="33"/>
    </location>
</feature>
<dbReference type="Pfam" id="PF00004">
    <property type="entry name" value="AAA"/>
    <property type="match status" value="2"/>
</dbReference>
<dbReference type="Gene3D" id="1.10.8.60">
    <property type="match status" value="2"/>
</dbReference>
<name>A0ABD2PVP9_9PLAT</name>
<dbReference type="SUPFAM" id="SSF52540">
    <property type="entry name" value="P-loop containing nucleoside triphosphate hydrolases"/>
    <property type="match status" value="2"/>
</dbReference>
<dbReference type="InterPro" id="IPR027417">
    <property type="entry name" value="P-loop_NTPase"/>
</dbReference>
<protein>
    <recommendedName>
        <fullName evidence="6">AAA+ ATPase domain-containing protein</fullName>
    </recommendedName>
</protein>
<dbReference type="InterPro" id="IPR003960">
    <property type="entry name" value="ATPase_AAA_CS"/>
</dbReference>
<keyword evidence="2 4" id="KW-0067">ATP-binding</keyword>
<organism evidence="7 8">
    <name type="scientific">Cichlidogyrus casuarinus</name>
    <dbReference type="NCBI Taxonomy" id="1844966"/>
    <lineage>
        <taxon>Eukaryota</taxon>
        <taxon>Metazoa</taxon>
        <taxon>Spiralia</taxon>
        <taxon>Lophotrochozoa</taxon>
        <taxon>Platyhelminthes</taxon>
        <taxon>Monogenea</taxon>
        <taxon>Monopisthocotylea</taxon>
        <taxon>Dactylogyridea</taxon>
        <taxon>Ancyrocephalidae</taxon>
        <taxon>Cichlidogyrus</taxon>
    </lineage>
</organism>
<keyword evidence="8" id="KW-1185">Reference proteome</keyword>
<dbReference type="FunFam" id="3.40.50.300:FF:001025">
    <property type="entry name" value="ATPase family, AAA domain-containing 2B"/>
    <property type="match status" value="1"/>
</dbReference>
<comment type="similarity">
    <text evidence="4">Belongs to the AAA ATPase family.</text>
</comment>
<dbReference type="PANTHER" id="PTHR23077:SF171">
    <property type="entry name" value="NUCLEAR VALOSIN-CONTAINING PROTEIN-LIKE"/>
    <property type="match status" value="1"/>
</dbReference>
<dbReference type="AlphaFoldDB" id="A0ABD2PVP9"/>
<evidence type="ECO:0000256" key="1">
    <source>
        <dbReference type="ARBA" id="ARBA00022741"/>
    </source>
</evidence>
<dbReference type="PROSITE" id="PS00674">
    <property type="entry name" value="AAA"/>
    <property type="match status" value="1"/>
</dbReference>
<evidence type="ECO:0000313" key="7">
    <source>
        <dbReference type="EMBL" id="KAL3311133.1"/>
    </source>
</evidence>
<evidence type="ECO:0000259" key="6">
    <source>
        <dbReference type="SMART" id="SM00382"/>
    </source>
</evidence>
<sequence>MTEDDSFVRPSDYTKSAKRRRQSEPVETPQVPETTITVPSKRIQDYESSFPPHVVKQAKLFFKCCLGKDFSVDVWPSILINGPPFCGKSLLVESLAGSFNANYLCASVGVITPNIRTWRDLVAQAKKAAPCVLHLDDVESMEKHSIPVGQFRLTCLLKSQLLKELIGSGVILVGETRSLFANLPQSILDLFTQRITFGMMEEVARSSLLSKYFVESPPAIPNSMLVLQDLTIKDLAKKTPGYEAGDLLRLIAQLKMSALSQLEDDAMETQSCPISLNIHRELLDSCLDLIVPAVKSTSEFVTIPDITWKDVGGLESTKQELHNRFMLLIDDWERAQILGRKSNGILLEGPPGCGKTLIAKALSNCAGLNFLSVKGPEVLNKYQGESERRIREIFERARACQPCMIFFDEIDAICPTRDGDEATGSRVSLVNQLLVELDGVDKHRSQRLFVVGATNRKDMIDPAILRPGRLGLHLRVHPPRSADERLSVLAASTKNAEKPRIENGLKLLEIVASDPRTDGFSGAELDNLLDLAKLNAHIAKRNFLNSDDLFAALDELTQEKISKH</sequence>
<keyword evidence="3" id="KW-0175">Coiled coil</keyword>
<dbReference type="PANTHER" id="PTHR23077">
    <property type="entry name" value="AAA-FAMILY ATPASE"/>
    <property type="match status" value="1"/>
</dbReference>
<evidence type="ECO:0000256" key="3">
    <source>
        <dbReference type="ARBA" id="ARBA00023054"/>
    </source>
</evidence>
<evidence type="ECO:0000313" key="8">
    <source>
        <dbReference type="Proteomes" id="UP001626550"/>
    </source>
</evidence>
<proteinExistence type="inferred from homology"/>
<dbReference type="Proteomes" id="UP001626550">
    <property type="component" value="Unassembled WGS sequence"/>
</dbReference>
<dbReference type="InterPro" id="IPR003959">
    <property type="entry name" value="ATPase_AAA_core"/>
</dbReference>
<reference evidence="7 8" key="1">
    <citation type="submission" date="2024-11" db="EMBL/GenBank/DDBJ databases">
        <title>Adaptive evolution of stress response genes in parasites aligns with host niche diversity.</title>
        <authorList>
            <person name="Hahn C."/>
            <person name="Resl P."/>
        </authorList>
    </citation>
    <scope>NUCLEOTIDE SEQUENCE [LARGE SCALE GENOMIC DNA]</scope>
    <source>
        <strain evidence="7">EGGRZ-B1_66</strain>
        <tissue evidence="7">Body</tissue>
    </source>
</reference>
<dbReference type="InterPro" id="IPR003593">
    <property type="entry name" value="AAA+_ATPase"/>
</dbReference>
<evidence type="ECO:0000256" key="2">
    <source>
        <dbReference type="ARBA" id="ARBA00022840"/>
    </source>
</evidence>
<feature type="domain" description="AAA+ ATPase" evidence="6">
    <location>
        <begin position="341"/>
        <end position="480"/>
    </location>
</feature>
<gene>
    <name evidence="7" type="ORF">Ciccas_010289</name>
</gene>
<dbReference type="SMART" id="SM00382">
    <property type="entry name" value="AAA"/>
    <property type="match status" value="2"/>
</dbReference>
<accession>A0ABD2PVP9</accession>
<evidence type="ECO:0000256" key="4">
    <source>
        <dbReference type="RuleBase" id="RU003651"/>
    </source>
</evidence>
<comment type="caution">
    <text evidence="7">The sequence shown here is derived from an EMBL/GenBank/DDBJ whole genome shotgun (WGS) entry which is preliminary data.</text>
</comment>
<dbReference type="InterPro" id="IPR050168">
    <property type="entry name" value="AAA_ATPase_domain"/>
</dbReference>